<dbReference type="Proteomes" id="UP000004994">
    <property type="component" value="Chromosome 10"/>
</dbReference>
<feature type="domain" description="Terpene synthase metal-binding" evidence="1">
    <location>
        <begin position="13"/>
        <end position="53"/>
    </location>
</feature>
<organism evidence="2">
    <name type="scientific">Solanum lycopersicum</name>
    <name type="common">Tomato</name>
    <name type="synonym">Lycopersicon esculentum</name>
    <dbReference type="NCBI Taxonomy" id="4081"/>
    <lineage>
        <taxon>Eukaryota</taxon>
        <taxon>Viridiplantae</taxon>
        <taxon>Streptophyta</taxon>
        <taxon>Embryophyta</taxon>
        <taxon>Tracheophyta</taxon>
        <taxon>Spermatophyta</taxon>
        <taxon>Magnoliopsida</taxon>
        <taxon>eudicotyledons</taxon>
        <taxon>Gunneridae</taxon>
        <taxon>Pentapetalae</taxon>
        <taxon>asterids</taxon>
        <taxon>lamiids</taxon>
        <taxon>Solanales</taxon>
        <taxon>Solanaceae</taxon>
        <taxon>Solanoideae</taxon>
        <taxon>Solaneae</taxon>
        <taxon>Solanum</taxon>
        <taxon>Solanum subgen. Lycopersicon</taxon>
    </lineage>
</organism>
<dbReference type="Gene3D" id="1.10.600.10">
    <property type="entry name" value="Farnesyl Diphosphate Synthase"/>
    <property type="match status" value="1"/>
</dbReference>
<evidence type="ECO:0000313" key="2">
    <source>
        <dbReference type="EnsemblPlants" id="Solyc10g005410.3.1"/>
    </source>
</evidence>
<evidence type="ECO:0000259" key="1">
    <source>
        <dbReference type="Pfam" id="PF03936"/>
    </source>
</evidence>
<dbReference type="GO" id="GO:0010333">
    <property type="term" value="F:terpene synthase activity"/>
    <property type="evidence" value="ECO:0007669"/>
    <property type="project" value="InterPro"/>
</dbReference>
<dbReference type="InterPro" id="IPR005630">
    <property type="entry name" value="Terpene_synthase_metal-bd"/>
</dbReference>
<keyword evidence="3" id="KW-1185">Reference proteome</keyword>
<dbReference type="SUPFAM" id="SSF48576">
    <property type="entry name" value="Terpenoid synthases"/>
    <property type="match status" value="1"/>
</dbReference>
<dbReference type="InParanoid" id="A0A3Q7IAP4"/>
<reference evidence="2" key="1">
    <citation type="journal article" date="2012" name="Nature">
        <title>The tomato genome sequence provides insights into fleshy fruit evolution.</title>
        <authorList>
            <consortium name="Tomato Genome Consortium"/>
        </authorList>
    </citation>
    <scope>NUCLEOTIDE SEQUENCE [LARGE SCALE GENOMIC DNA]</scope>
    <source>
        <strain evidence="2">cv. Heinz 1706</strain>
    </source>
</reference>
<dbReference type="InterPro" id="IPR008949">
    <property type="entry name" value="Isoprenoid_synthase_dom_sf"/>
</dbReference>
<protein>
    <recommendedName>
        <fullName evidence="1">Terpene synthase metal-binding domain-containing protein</fullName>
    </recommendedName>
</protein>
<dbReference type="GO" id="GO:0000287">
    <property type="term" value="F:magnesium ion binding"/>
    <property type="evidence" value="ECO:0007669"/>
    <property type="project" value="InterPro"/>
</dbReference>
<accession>A0A3Q7IAP4</accession>
<dbReference type="EnsemblPlants" id="Solyc10g005410.3.1">
    <property type="protein sequence ID" value="Solyc10g005410.3.1"/>
    <property type="gene ID" value="Solyc10g005410.3"/>
</dbReference>
<name>A0A3Q7IAP4_SOLLC</name>
<dbReference type="Gramene" id="Solyc10g005410.3.1">
    <property type="protein sequence ID" value="Solyc10g005410.3.1"/>
    <property type="gene ID" value="Solyc10g005410.3"/>
</dbReference>
<proteinExistence type="predicted"/>
<evidence type="ECO:0000313" key="3">
    <source>
        <dbReference type="Proteomes" id="UP000004994"/>
    </source>
</evidence>
<dbReference type="AlphaFoldDB" id="A0A3Q7IAP4"/>
<dbReference type="Pfam" id="PF03936">
    <property type="entry name" value="Terpene_synth_C"/>
    <property type="match status" value="1"/>
</dbReference>
<sequence>MDWANLCIAFLIEDENQEGKDGSYIECYMKENKDSSIELAREHVIKLIEDDDKQSLPILQEYIKSMLL</sequence>
<reference evidence="2" key="2">
    <citation type="submission" date="2019-01" db="UniProtKB">
        <authorList>
            <consortium name="EnsemblPlants"/>
        </authorList>
    </citation>
    <scope>IDENTIFICATION</scope>
    <source>
        <strain evidence="2">cv. Heinz 1706</strain>
    </source>
</reference>